<keyword evidence="1" id="KW-1133">Transmembrane helix</keyword>
<feature type="transmembrane region" description="Helical" evidence="1">
    <location>
        <begin position="32"/>
        <end position="51"/>
    </location>
</feature>
<evidence type="ECO:0000313" key="3">
    <source>
        <dbReference type="Proteomes" id="UP000004968"/>
    </source>
</evidence>
<gene>
    <name evidence="2" type="ORF">CLOSTHATH_07051</name>
</gene>
<keyword evidence="1" id="KW-0472">Membrane</keyword>
<evidence type="ECO:0000256" key="1">
    <source>
        <dbReference type="SAM" id="Phobius"/>
    </source>
</evidence>
<dbReference type="Proteomes" id="UP000004968">
    <property type="component" value="Unassembled WGS sequence"/>
</dbReference>
<dbReference type="AlphaFoldDB" id="D3ATU0"/>
<sequence length="52" mass="6030">MTTFFGGSWQPHLFILPVDYLNKTLKGNHGKYFKYSFIANVILFLIAGFIFL</sequence>
<dbReference type="HOGENOM" id="CLU_3080661_0_0_9"/>
<organism evidence="2 3">
    <name type="scientific">Hungatella hathewayi DSM 13479</name>
    <dbReference type="NCBI Taxonomy" id="566550"/>
    <lineage>
        <taxon>Bacteria</taxon>
        <taxon>Bacillati</taxon>
        <taxon>Bacillota</taxon>
        <taxon>Clostridia</taxon>
        <taxon>Lachnospirales</taxon>
        <taxon>Lachnospiraceae</taxon>
        <taxon>Hungatella</taxon>
    </lineage>
</organism>
<comment type="caution">
    <text evidence="2">The sequence shown here is derived from an EMBL/GenBank/DDBJ whole genome shotgun (WGS) entry which is preliminary data.</text>
</comment>
<proteinExistence type="predicted"/>
<name>D3ATU0_9FIRM</name>
<accession>D3ATU0</accession>
<evidence type="ECO:0000313" key="2">
    <source>
        <dbReference type="EMBL" id="EFC94763.1"/>
    </source>
</evidence>
<protein>
    <submittedName>
        <fullName evidence="2">Uncharacterized protein</fullName>
    </submittedName>
</protein>
<keyword evidence="1" id="KW-0812">Transmembrane</keyword>
<dbReference type="EMBL" id="ACIO01000942">
    <property type="protein sequence ID" value="EFC94763.1"/>
    <property type="molecule type" value="Genomic_DNA"/>
</dbReference>
<reference evidence="2 3" key="1">
    <citation type="submission" date="2010-01" db="EMBL/GenBank/DDBJ databases">
        <authorList>
            <person name="Weinstock G."/>
            <person name="Sodergren E."/>
            <person name="Clifton S."/>
            <person name="Fulton L."/>
            <person name="Fulton B."/>
            <person name="Courtney L."/>
            <person name="Fronick C."/>
            <person name="Harrison M."/>
            <person name="Strong C."/>
            <person name="Farmer C."/>
            <person name="Delahaunty K."/>
            <person name="Markovic C."/>
            <person name="Hall O."/>
            <person name="Minx P."/>
            <person name="Tomlinson C."/>
            <person name="Mitreva M."/>
            <person name="Nelson J."/>
            <person name="Hou S."/>
            <person name="Wollam A."/>
            <person name="Pepin K.H."/>
            <person name="Johnson M."/>
            <person name="Bhonagiri V."/>
            <person name="Nash W.E."/>
            <person name="Warren W."/>
            <person name="Chinwalla A."/>
            <person name="Mardis E.R."/>
            <person name="Wilson R.K."/>
        </authorList>
    </citation>
    <scope>NUCLEOTIDE SEQUENCE [LARGE SCALE GENOMIC DNA]</scope>
    <source>
        <strain evidence="2 3">DSM 13479</strain>
    </source>
</reference>